<feature type="transmembrane region" description="Helical" evidence="2">
    <location>
        <begin position="384"/>
        <end position="406"/>
    </location>
</feature>
<feature type="transmembrane region" description="Helical" evidence="2">
    <location>
        <begin position="273"/>
        <end position="294"/>
    </location>
</feature>
<keyword evidence="2" id="KW-1133">Transmembrane helix</keyword>
<feature type="transmembrane region" description="Helical" evidence="2">
    <location>
        <begin position="345"/>
        <end position="363"/>
    </location>
</feature>
<name>A0A6P4ZSG8_BRABE</name>
<keyword evidence="2" id="KW-0472">Membrane</keyword>
<sequence>MEGSDTTTPVVPLGRSGRYGRCGSCTCPCTCGGVFARWCQGPFWWTKWLRTRLGNDVSTKTAGALVALLTFFLVGFGAATVFLNLECTRSNPLEILYTSVVAAGLVSTLMLLWAALRDPYYNAMVEETEEEVKEDRVKSVATFVVLVLLGVACVVVDISAMYVSGSCGYLKDWILPSGLHTSTAFHAVRLVFVVAQVCSVGWLHATRKWAKQTVGAASLTALIVMADAASWLYQVSESTDVICNTSSCWSAVAPTTSEPVVDRRRPRDFHGKAAVVWFALLVVMCVFSVALFIVTQQALPPAAETTTAPRWQTTTPRWQTTTPRWQTTTPPTTAAPKYADYQAVLTYQGFKVAYVFIFALTALSAEARSSSAGRLDYRPHAADIALLVLGAIGTSAFHLLSFFALARSESVTGEDLGNSGCHLSVPPEASTFIHLRALLGLDASLSTLLIIFQTTFLLTALCKAQDGGSLNTRYNLLALFNLCLWINGSFFEVQSEPTTTCWTSPVQRVAIVGYWNKLVHLFYPLCMLYWLLSLVATLTLRLRSAVLSPHHEAGRRVQPGTIQPAQRRLEPLTNSTTDAILN</sequence>
<dbReference type="KEGG" id="bbel:109481641"/>
<dbReference type="AlphaFoldDB" id="A0A6P4ZSG8"/>
<dbReference type="Proteomes" id="UP000515135">
    <property type="component" value="Unplaced"/>
</dbReference>
<organism evidence="3 4">
    <name type="scientific">Branchiostoma belcheri</name>
    <name type="common">Amphioxus</name>
    <dbReference type="NCBI Taxonomy" id="7741"/>
    <lineage>
        <taxon>Eukaryota</taxon>
        <taxon>Metazoa</taxon>
        <taxon>Chordata</taxon>
        <taxon>Cephalochordata</taxon>
        <taxon>Leptocardii</taxon>
        <taxon>Amphioxiformes</taxon>
        <taxon>Branchiostomatidae</taxon>
        <taxon>Branchiostoma</taxon>
    </lineage>
</organism>
<feature type="transmembrane region" description="Helical" evidence="2">
    <location>
        <begin position="443"/>
        <end position="462"/>
    </location>
</feature>
<reference evidence="4" key="1">
    <citation type="submission" date="2025-08" db="UniProtKB">
        <authorList>
            <consortium name="RefSeq"/>
        </authorList>
    </citation>
    <scope>IDENTIFICATION</scope>
    <source>
        <tissue evidence="4">Gonad</tissue>
    </source>
</reference>
<evidence type="ECO:0000313" key="3">
    <source>
        <dbReference type="Proteomes" id="UP000515135"/>
    </source>
</evidence>
<evidence type="ECO:0000256" key="2">
    <source>
        <dbReference type="SAM" id="Phobius"/>
    </source>
</evidence>
<evidence type="ECO:0000256" key="1">
    <source>
        <dbReference type="SAM" id="MobiDB-lite"/>
    </source>
</evidence>
<dbReference type="GeneID" id="109481641"/>
<gene>
    <name evidence="4" type="primary">LOC109481641</name>
</gene>
<dbReference type="OrthoDB" id="10107789at2759"/>
<keyword evidence="3" id="KW-1185">Reference proteome</keyword>
<protein>
    <submittedName>
        <fullName evidence="4">Uncharacterized protein LOC109481641</fullName>
    </submittedName>
</protein>
<accession>A0A6P4ZSG8</accession>
<feature type="transmembrane region" description="Helical" evidence="2">
    <location>
        <begin position="137"/>
        <end position="163"/>
    </location>
</feature>
<feature type="transmembrane region" description="Helical" evidence="2">
    <location>
        <begin position="183"/>
        <end position="203"/>
    </location>
</feature>
<evidence type="ECO:0000313" key="4">
    <source>
        <dbReference type="RefSeq" id="XP_019639778.1"/>
    </source>
</evidence>
<feature type="transmembrane region" description="Helical" evidence="2">
    <location>
        <begin position="474"/>
        <end position="491"/>
    </location>
</feature>
<keyword evidence="2" id="KW-0812">Transmembrane</keyword>
<feature type="region of interest" description="Disordered" evidence="1">
    <location>
        <begin position="304"/>
        <end position="331"/>
    </location>
</feature>
<feature type="transmembrane region" description="Helical" evidence="2">
    <location>
        <begin position="521"/>
        <end position="540"/>
    </location>
</feature>
<feature type="transmembrane region" description="Helical" evidence="2">
    <location>
        <begin position="62"/>
        <end position="83"/>
    </location>
</feature>
<dbReference type="RefSeq" id="XP_019639778.1">
    <property type="nucleotide sequence ID" value="XM_019784219.1"/>
</dbReference>
<feature type="transmembrane region" description="Helical" evidence="2">
    <location>
        <begin position="95"/>
        <end position="116"/>
    </location>
</feature>
<proteinExistence type="predicted"/>